<name>A0A7W6ZZE5_9HYPH</name>
<proteinExistence type="predicted"/>
<protein>
    <recommendedName>
        <fullName evidence="3">DUF2946 domain-containing protein</fullName>
    </recommendedName>
</protein>
<dbReference type="AlphaFoldDB" id="A0A7W6ZZE5"/>
<sequence length="128" mass="14219">MKKLRITLAEMLLIMVGLLAIMALAMGVPDVPSGTSHLELYQITATSASLDNSQECDQADHSDASNQTHQSKHHRKCCHTATCPVFAIITSQQQLTGPEIVRTFFAWYWPPLSPPDPRGFHRPPKRLA</sequence>
<organism evidence="1 2">
    <name type="scientific">Rhizobium leucaenae</name>
    <dbReference type="NCBI Taxonomy" id="29450"/>
    <lineage>
        <taxon>Bacteria</taxon>
        <taxon>Pseudomonadati</taxon>
        <taxon>Pseudomonadota</taxon>
        <taxon>Alphaproteobacteria</taxon>
        <taxon>Hyphomicrobiales</taxon>
        <taxon>Rhizobiaceae</taxon>
        <taxon>Rhizobium/Agrobacterium group</taxon>
        <taxon>Rhizobium</taxon>
    </lineage>
</organism>
<dbReference type="Proteomes" id="UP000543836">
    <property type="component" value="Unassembled WGS sequence"/>
</dbReference>
<dbReference type="RefSeq" id="WP_028755156.1">
    <property type="nucleotide sequence ID" value="NZ_JACIIG010000030.1"/>
</dbReference>
<evidence type="ECO:0000313" key="1">
    <source>
        <dbReference type="EMBL" id="MBB4571627.1"/>
    </source>
</evidence>
<evidence type="ECO:0008006" key="3">
    <source>
        <dbReference type="Google" id="ProtNLM"/>
    </source>
</evidence>
<evidence type="ECO:0000313" key="2">
    <source>
        <dbReference type="Proteomes" id="UP000543836"/>
    </source>
</evidence>
<dbReference type="GeneID" id="32530410"/>
<keyword evidence="2" id="KW-1185">Reference proteome</keyword>
<dbReference type="EMBL" id="JACIIG010000030">
    <property type="protein sequence ID" value="MBB4571627.1"/>
    <property type="molecule type" value="Genomic_DNA"/>
</dbReference>
<gene>
    <name evidence="1" type="ORF">GGE60_005791</name>
</gene>
<reference evidence="1 2" key="1">
    <citation type="submission" date="2020-08" db="EMBL/GenBank/DDBJ databases">
        <title>Genomic Encyclopedia of Type Strains, Phase IV (KMG-V): Genome sequencing to study the core and pangenomes of soil and plant-associated prokaryotes.</title>
        <authorList>
            <person name="Whitman W."/>
        </authorList>
    </citation>
    <scope>NUCLEOTIDE SEQUENCE [LARGE SCALE GENOMIC DNA]</scope>
    <source>
        <strain evidence="1 2">SEMIA 492</strain>
    </source>
</reference>
<accession>A0A7W6ZZE5</accession>
<comment type="caution">
    <text evidence="1">The sequence shown here is derived from an EMBL/GenBank/DDBJ whole genome shotgun (WGS) entry which is preliminary data.</text>
</comment>